<dbReference type="EMBL" id="MT141423">
    <property type="protein sequence ID" value="QJA60877.1"/>
    <property type="molecule type" value="Genomic_DNA"/>
</dbReference>
<evidence type="ECO:0000313" key="3">
    <source>
        <dbReference type="EMBL" id="QJA60877.1"/>
    </source>
</evidence>
<name>A0A6M3IUZ5_9ZZZZ</name>
<dbReference type="InterPro" id="IPR053861">
    <property type="entry name" value="Phage_Mu_Gp45_N"/>
</dbReference>
<sequence>MITLKDLKRYLAPLERKIYLLIGRAILAAVNNGESTQKVQITGMYNETMTDVERVQEYGLESYPRKGAEAIVAFLNGKQSRGLILKIGDRRYRLSDLVEGEVALYTDEDGSTESSPGALGGEQVNPEMDKPYTPVGFRIHLKRNQTMELLAMMFNFVAGKSFNVTAPLGHFDIQIAEITGQLRVGEDVKAARNVQDMTGTMQQMRALYNSHSHPWGGPPEPKMT</sequence>
<feature type="region of interest" description="Disordered" evidence="1">
    <location>
        <begin position="107"/>
        <end position="127"/>
    </location>
</feature>
<evidence type="ECO:0000256" key="1">
    <source>
        <dbReference type="SAM" id="MobiDB-lite"/>
    </source>
</evidence>
<proteinExistence type="predicted"/>
<dbReference type="PIRSF" id="PIRSF012337">
    <property type="entry name" value="gp45"/>
    <property type="match status" value="1"/>
</dbReference>
<feature type="domain" description="Bacteriophage Mu Gp45 N-terminal" evidence="2">
    <location>
        <begin position="24"/>
        <end position="91"/>
    </location>
</feature>
<gene>
    <name evidence="3" type="ORF">MM415B01035_0019</name>
</gene>
<reference evidence="3" key="1">
    <citation type="submission" date="2020-03" db="EMBL/GenBank/DDBJ databases">
        <title>The deep terrestrial virosphere.</title>
        <authorList>
            <person name="Holmfeldt K."/>
            <person name="Nilsson E."/>
            <person name="Simone D."/>
            <person name="Lopez-Fernandez M."/>
            <person name="Wu X."/>
            <person name="de Brujin I."/>
            <person name="Lundin D."/>
            <person name="Andersson A."/>
            <person name="Bertilsson S."/>
            <person name="Dopson M."/>
        </authorList>
    </citation>
    <scope>NUCLEOTIDE SEQUENCE</scope>
    <source>
        <strain evidence="3">MM415B01035</strain>
    </source>
</reference>
<dbReference type="AlphaFoldDB" id="A0A6M3IUZ5"/>
<accession>A0A6M3IUZ5</accession>
<dbReference type="InterPro" id="IPR014462">
    <property type="entry name" value="Phage_Mu_Gp45"/>
</dbReference>
<protein>
    <submittedName>
        <fullName evidence="3">Putative baseplate assembly protein</fullName>
    </submittedName>
</protein>
<organism evidence="3">
    <name type="scientific">viral metagenome</name>
    <dbReference type="NCBI Taxonomy" id="1070528"/>
    <lineage>
        <taxon>unclassified sequences</taxon>
        <taxon>metagenomes</taxon>
        <taxon>organismal metagenomes</taxon>
    </lineage>
</organism>
<dbReference type="Pfam" id="PF06890">
    <property type="entry name" value="Phage_Mu_Gp45"/>
    <property type="match status" value="1"/>
</dbReference>
<evidence type="ECO:0000259" key="2">
    <source>
        <dbReference type="Pfam" id="PF06890"/>
    </source>
</evidence>